<dbReference type="Gene3D" id="3.30.450.40">
    <property type="match status" value="1"/>
</dbReference>
<dbReference type="EMBL" id="AP026966">
    <property type="protein sequence ID" value="BDT56901.1"/>
    <property type="molecule type" value="Genomic_DNA"/>
</dbReference>
<keyword evidence="3" id="KW-1185">Reference proteome</keyword>
<dbReference type="SMART" id="SM00065">
    <property type="entry name" value="GAF"/>
    <property type="match status" value="1"/>
</dbReference>
<dbReference type="Proteomes" id="UP001163336">
    <property type="component" value="Chromosome"/>
</dbReference>
<protein>
    <recommendedName>
        <fullName evidence="1">GAF domain-containing protein</fullName>
    </recommendedName>
</protein>
<gene>
    <name evidence="2" type="ORF">MasN3_03950</name>
</gene>
<feature type="domain" description="GAF" evidence="1">
    <location>
        <begin position="22"/>
        <end position="172"/>
    </location>
</feature>
<accession>A0ABM8C1B9</accession>
<dbReference type="InterPro" id="IPR029016">
    <property type="entry name" value="GAF-like_dom_sf"/>
</dbReference>
<name>A0ABM8C1B9_9BURK</name>
<dbReference type="RefSeq" id="WP_281911844.1">
    <property type="nucleotide sequence ID" value="NZ_AP026966.1"/>
</dbReference>
<dbReference type="SUPFAM" id="SSF55781">
    <property type="entry name" value="GAF domain-like"/>
    <property type="match status" value="1"/>
</dbReference>
<sequence>MQAASIPLIRLQALQQALAYCPEQDSLQDQVALAAGLIGAASCSLMLLGGKGEGESCMSIHAHHGPLPNAALQAAIRRGEGISGRVLERGSALLVPDIRESEFASFARRGTALGCSLVCAPIHVEGRIVGVINAANGKDSAAFDEAALCLLQLFASFLGRYLEIHHLRHLLGSRFAQLAMLQETAGEQPGTDRLAYHQPEQVARILARSFFREMYRAGFGSAQILSAASELIGQLNRDIQQDH</sequence>
<proteinExistence type="predicted"/>
<dbReference type="Pfam" id="PF01590">
    <property type="entry name" value="GAF"/>
    <property type="match status" value="1"/>
</dbReference>
<dbReference type="InterPro" id="IPR003018">
    <property type="entry name" value="GAF"/>
</dbReference>
<evidence type="ECO:0000313" key="2">
    <source>
        <dbReference type="EMBL" id="BDT56901.1"/>
    </source>
</evidence>
<organism evidence="2 3">
    <name type="scientific">Massilia varians</name>
    <dbReference type="NCBI Taxonomy" id="457921"/>
    <lineage>
        <taxon>Bacteria</taxon>
        <taxon>Pseudomonadati</taxon>
        <taxon>Pseudomonadota</taxon>
        <taxon>Betaproteobacteria</taxon>
        <taxon>Burkholderiales</taxon>
        <taxon>Oxalobacteraceae</taxon>
        <taxon>Telluria group</taxon>
        <taxon>Massilia</taxon>
    </lineage>
</organism>
<evidence type="ECO:0000313" key="3">
    <source>
        <dbReference type="Proteomes" id="UP001163336"/>
    </source>
</evidence>
<evidence type="ECO:0000259" key="1">
    <source>
        <dbReference type="SMART" id="SM00065"/>
    </source>
</evidence>
<reference evidence="2" key="1">
    <citation type="submission" date="2022-11" db="EMBL/GenBank/DDBJ databases">
        <title>Isolation and characterization of PLA-degrading bacterium Massilia sp. from Antarctic soil.</title>
        <authorList>
            <person name="Sato K."/>
            <person name="Gomez-Fuentes C."/>
            <person name="Ahmad S.A."/>
            <person name="Zulkharnain A."/>
        </authorList>
    </citation>
    <scope>NUCLEOTIDE SEQUENCE</scope>
    <source>
        <strain evidence="2">N-3</strain>
    </source>
</reference>